<dbReference type="EMBL" id="BDMD01000042">
    <property type="protein sequence ID" value="GBF09108.1"/>
    <property type="molecule type" value="Genomic_DNA"/>
</dbReference>
<dbReference type="AlphaFoldDB" id="A0A401H9R2"/>
<evidence type="ECO:0000313" key="2">
    <source>
        <dbReference type="Proteomes" id="UP000291213"/>
    </source>
</evidence>
<dbReference type="Proteomes" id="UP000291213">
    <property type="component" value="Unassembled WGS sequence"/>
</dbReference>
<dbReference type="RefSeq" id="WP_131160113.1">
    <property type="nucleotide sequence ID" value="NZ_BDMD01000042.1"/>
</dbReference>
<dbReference type="OrthoDB" id="374192at2157"/>
<sequence length="93" mass="10443">MGPPLTRREFLLGVLWLGPRTPGEIRELAKVYSDRNTALFTPEDVEKAVDHFLVAGLARINQDGMLVLERKSLHPNLRQAAEHIAEILSKTLT</sequence>
<accession>A0A401H9R2</accession>
<name>A0A401H9R2_AERPX</name>
<comment type="caution">
    <text evidence="1">The sequence shown here is derived from an EMBL/GenBank/DDBJ whole genome shotgun (WGS) entry which is preliminary data.</text>
</comment>
<protein>
    <submittedName>
        <fullName evidence="1">Uncharacterized protein</fullName>
    </submittedName>
</protein>
<evidence type="ECO:0000313" key="1">
    <source>
        <dbReference type="EMBL" id="GBF09108.1"/>
    </source>
</evidence>
<reference evidence="1 2" key="1">
    <citation type="submission" date="2017-02" db="EMBL/GenBank/DDBJ databases">
        <title>isolation and characterization of a novel temperate virus Aeropyrum globular virus 1 infecting hyperthermophilic archaeon Aeropyrum.</title>
        <authorList>
            <person name="Yumiya M."/>
            <person name="Yoshida T."/>
            <person name="Sako Y."/>
        </authorList>
    </citation>
    <scope>NUCLEOTIDE SEQUENCE [LARGE SCALE GENOMIC DNA]</scope>
    <source>
        <strain evidence="1 2">YK1-12-2013</strain>
    </source>
</reference>
<proteinExistence type="predicted"/>
<organism evidence="1 2">
    <name type="scientific">Aeropyrum pernix</name>
    <dbReference type="NCBI Taxonomy" id="56636"/>
    <lineage>
        <taxon>Archaea</taxon>
        <taxon>Thermoproteota</taxon>
        <taxon>Thermoprotei</taxon>
        <taxon>Desulfurococcales</taxon>
        <taxon>Desulfurococcaceae</taxon>
        <taxon>Aeropyrum</taxon>
    </lineage>
</organism>
<gene>
    <name evidence="1" type="ORF">apy_08330</name>
</gene>